<evidence type="ECO:0000313" key="3">
    <source>
        <dbReference type="Proteomes" id="UP000030663"/>
    </source>
</evidence>
<evidence type="ECO:0000313" key="2">
    <source>
        <dbReference type="EMBL" id="EXK80718.1"/>
    </source>
</evidence>
<dbReference type="AlphaFoldDB" id="X0BPA4"/>
<organism evidence="2 3">
    <name type="scientific">Fusarium oxysporum f. sp. raphani 54005</name>
    <dbReference type="NCBI Taxonomy" id="1089458"/>
    <lineage>
        <taxon>Eukaryota</taxon>
        <taxon>Fungi</taxon>
        <taxon>Dikarya</taxon>
        <taxon>Ascomycota</taxon>
        <taxon>Pezizomycotina</taxon>
        <taxon>Sordariomycetes</taxon>
        <taxon>Hypocreomycetidae</taxon>
        <taxon>Hypocreales</taxon>
        <taxon>Nectriaceae</taxon>
        <taxon>Fusarium</taxon>
        <taxon>Fusarium oxysporum species complex</taxon>
    </lineage>
</organism>
<dbReference type="EMBL" id="JH658437">
    <property type="protein sequence ID" value="EXK80718.1"/>
    <property type="molecule type" value="Genomic_DNA"/>
</dbReference>
<name>X0BPA4_FUSOX</name>
<dbReference type="Proteomes" id="UP000030663">
    <property type="component" value="Unassembled WGS sequence"/>
</dbReference>
<keyword evidence="1" id="KW-1133">Transmembrane helix</keyword>
<keyword evidence="1" id="KW-0472">Membrane</keyword>
<accession>X0BPA4</accession>
<protein>
    <submittedName>
        <fullName evidence="2">Uncharacterized protein</fullName>
    </submittedName>
</protein>
<feature type="transmembrane region" description="Helical" evidence="1">
    <location>
        <begin position="217"/>
        <end position="239"/>
    </location>
</feature>
<proteinExistence type="predicted"/>
<gene>
    <name evidence="2" type="ORF">FOQG_14766</name>
</gene>
<evidence type="ECO:0000256" key="1">
    <source>
        <dbReference type="SAM" id="Phobius"/>
    </source>
</evidence>
<keyword evidence="1" id="KW-0812">Transmembrane</keyword>
<sequence length="266" mass="29984">MGFRVKGLVPLDIVLESRGIIAKKKCFNGEIEDMAKAARSPSFTLETERLPNFFHRRVVIAGVIECEISYLVDYAVASKDLSHVGGDITPRMAVDKLMKAKYKLSWLAKGVEKVATDSIQSVAIIGPPTIERNMNLVFLVHLKNTPADGIMGNIRFGCLYEWIEIFESGAEVWIFTLSERRVAVDDPRDYLPKRWKTSRSKPSMIWFAICSSRASRAFNFIISAIFLDGVFSFAFLGGFRLPEGSQTLWLFQRWISAFCVPLEAAE</sequence>
<dbReference type="HOGENOM" id="CLU_1045996_0_0_1"/>
<keyword evidence="3" id="KW-1185">Reference proteome</keyword>
<reference evidence="2 3" key="1">
    <citation type="submission" date="2011-11" db="EMBL/GenBank/DDBJ databases">
        <title>The Genome Sequence of Fusarium oxysporum PHW815.</title>
        <authorList>
            <consortium name="The Broad Institute Genome Sequencing Platform"/>
            <person name="Ma L.-J."/>
            <person name="Gale L.R."/>
            <person name="Schwartz D.C."/>
            <person name="Zhou S."/>
            <person name="Corby-Kistler H."/>
            <person name="Young S.K."/>
            <person name="Zeng Q."/>
            <person name="Gargeya S."/>
            <person name="Fitzgerald M."/>
            <person name="Haas B."/>
            <person name="Abouelleil A."/>
            <person name="Alvarado L."/>
            <person name="Arachchi H.M."/>
            <person name="Berlin A."/>
            <person name="Brown A."/>
            <person name="Chapman S.B."/>
            <person name="Chen Z."/>
            <person name="Dunbar C."/>
            <person name="Freedman E."/>
            <person name="Gearin G."/>
            <person name="Goldberg J."/>
            <person name="Griggs A."/>
            <person name="Gujja S."/>
            <person name="Heiman D."/>
            <person name="Howarth C."/>
            <person name="Larson L."/>
            <person name="Lui A."/>
            <person name="MacDonald P.J.P."/>
            <person name="Montmayeur A."/>
            <person name="Murphy C."/>
            <person name="Neiman D."/>
            <person name="Pearson M."/>
            <person name="Priest M."/>
            <person name="Roberts A."/>
            <person name="Saif S."/>
            <person name="Shea T."/>
            <person name="Shenoy N."/>
            <person name="Sisk P."/>
            <person name="Stolte C."/>
            <person name="Sykes S."/>
            <person name="Wortman J."/>
            <person name="Nusbaum C."/>
            <person name="Birren B."/>
        </authorList>
    </citation>
    <scope>NUCLEOTIDE SEQUENCE [LARGE SCALE GENOMIC DNA]</scope>
    <source>
        <strain evidence="2 3">54005</strain>
    </source>
</reference>